<evidence type="ECO:0000313" key="1">
    <source>
        <dbReference type="EMBL" id="CAK0907559.1"/>
    </source>
</evidence>
<proteinExistence type="predicted"/>
<sequence length="138" mass="15645">MAQQRSRCKGSEELEAELINHVKEADELDYPHGLTDDCDPDALSERGDMLLGVRRAMYPHMAISQSKAAQLFEKERDWTAPMAKMLRAMLRHVQPAVLKNMKREGRYPDSCARARPFVEQMKKLDAAKGAPAAHLRGR</sequence>
<comment type="caution">
    <text evidence="1">The sequence shown here is derived from an EMBL/GenBank/DDBJ whole genome shotgun (WGS) entry which is preliminary data.</text>
</comment>
<gene>
    <name evidence="1" type="ORF">PCOR1329_LOCUS82538</name>
</gene>
<protein>
    <submittedName>
        <fullName evidence="1">Uncharacterized protein</fullName>
    </submittedName>
</protein>
<accession>A0ABN9Y5G7</accession>
<organism evidence="1 2">
    <name type="scientific">Prorocentrum cordatum</name>
    <dbReference type="NCBI Taxonomy" id="2364126"/>
    <lineage>
        <taxon>Eukaryota</taxon>
        <taxon>Sar</taxon>
        <taxon>Alveolata</taxon>
        <taxon>Dinophyceae</taxon>
        <taxon>Prorocentrales</taxon>
        <taxon>Prorocentraceae</taxon>
        <taxon>Prorocentrum</taxon>
    </lineage>
</organism>
<reference evidence="1" key="1">
    <citation type="submission" date="2023-10" db="EMBL/GenBank/DDBJ databases">
        <authorList>
            <person name="Chen Y."/>
            <person name="Shah S."/>
            <person name="Dougan E. K."/>
            <person name="Thang M."/>
            <person name="Chan C."/>
        </authorList>
    </citation>
    <scope>NUCLEOTIDE SEQUENCE [LARGE SCALE GENOMIC DNA]</scope>
</reference>
<name>A0ABN9Y5G7_9DINO</name>
<keyword evidence="2" id="KW-1185">Reference proteome</keyword>
<dbReference type="EMBL" id="CAUYUJ010021881">
    <property type="protein sequence ID" value="CAK0907559.1"/>
    <property type="molecule type" value="Genomic_DNA"/>
</dbReference>
<dbReference type="Proteomes" id="UP001189429">
    <property type="component" value="Unassembled WGS sequence"/>
</dbReference>
<evidence type="ECO:0000313" key="2">
    <source>
        <dbReference type="Proteomes" id="UP001189429"/>
    </source>
</evidence>